<dbReference type="InterPro" id="IPR036420">
    <property type="entry name" value="BRCT_dom_sf"/>
</dbReference>
<dbReference type="AlphaFoldDB" id="A4RTS5"/>
<dbReference type="GeneID" id="5001059"/>
<dbReference type="OrthoDB" id="446168at2759"/>
<dbReference type="KEGG" id="olu:OSTLU_30367"/>
<sequence length="597" mass="65532">MLNGKGRSPRARAARALTTSSHARRLLVKRAFNRRALETHPDKGGDADAFQAMYEAFQELKQAFLDGFSEFAKCIESAPAKAKAKAKAKRTMVDAPELMGKRRTIPPYEFFQTAAERDIPFWKIELAASGRARCTGSRKSLGSVGRCRNTNEGSKVDQPRSVGPGPGPGPGSSRALVADVFGIIKKNAVRVGLMDPESGAYCRFVHLRCWRVPQAVWYNLPQYPDDTTEYSVDEFKRRLVDMDGVVFVGLNKLCDEDITLVAEHAMNQEAWAAFNQKKYVAARAAGLPSSRVQLLSKDEIKVLQKLMSKATSLVQEPEQDEPLAAVTKQESKPEPKRTDHDEYDVVTDDDEHEDGLQVAPNVGTAIAVQKPKEEKPPPKILIPVPGENGAIANSLLRDNSKPMTFVLTGIFPDLGGDRIGLMQGKDMAEKLIQRFGGVVRSAVSGATDVLLVGEEPGVSKLSAARTKANCKVLNLEHILDMIHGRSIEGKRLQIERFSTGFHGNSLAYDMTRAELEELRTGAKALPSTMKTEEPQLLPSSKSTTRKRKALPLSTKDEAQKNLTLPAPDKPPRNKKPKRSPKAPVRSSRRLAALTNAA</sequence>
<keyword evidence="3" id="KW-1185">Reference proteome</keyword>
<dbReference type="InterPro" id="IPR036869">
    <property type="entry name" value="J_dom_sf"/>
</dbReference>
<feature type="region of interest" description="Disordered" evidence="1">
    <location>
        <begin position="522"/>
        <end position="597"/>
    </location>
</feature>
<dbReference type="HOGENOM" id="CLU_410700_0_0_1"/>
<dbReference type="Gramene" id="ABO94841">
    <property type="protein sequence ID" value="ABO94841"/>
    <property type="gene ID" value="OSTLU_30367"/>
</dbReference>
<name>A4RTS5_OSTLU</name>
<reference evidence="2 3" key="1">
    <citation type="journal article" date="2007" name="Proc. Natl. Acad. Sci. U.S.A.">
        <title>The tiny eukaryote Ostreococcus provides genomic insights into the paradox of plankton speciation.</title>
        <authorList>
            <person name="Palenik B."/>
            <person name="Grimwood J."/>
            <person name="Aerts A."/>
            <person name="Rouze P."/>
            <person name="Salamov A."/>
            <person name="Putnam N."/>
            <person name="Dupont C."/>
            <person name="Jorgensen R."/>
            <person name="Derelle E."/>
            <person name="Rombauts S."/>
            <person name="Zhou K."/>
            <person name="Otillar R."/>
            <person name="Merchant S.S."/>
            <person name="Podell S."/>
            <person name="Gaasterland T."/>
            <person name="Napoli C."/>
            <person name="Gendler K."/>
            <person name="Manuell A."/>
            <person name="Tai V."/>
            <person name="Vallon O."/>
            <person name="Piganeau G."/>
            <person name="Jancek S."/>
            <person name="Heijde M."/>
            <person name="Jabbari K."/>
            <person name="Bowler C."/>
            <person name="Lohr M."/>
            <person name="Robbens S."/>
            <person name="Werner G."/>
            <person name="Dubchak I."/>
            <person name="Pazour G.J."/>
            <person name="Ren Q."/>
            <person name="Paulsen I."/>
            <person name="Delwiche C."/>
            <person name="Schmutz J."/>
            <person name="Rokhsar D."/>
            <person name="Van de Peer Y."/>
            <person name="Moreau H."/>
            <person name="Grigoriev I.V."/>
        </authorList>
    </citation>
    <scope>NUCLEOTIDE SEQUENCE [LARGE SCALE GENOMIC DNA]</scope>
    <source>
        <strain evidence="2 3">CCE9901</strain>
    </source>
</reference>
<gene>
    <name evidence="2" type="ORF">OSTLU_30367</name>
</gene>
<dbReference type="RefSeq" id="XP_001416548.1">
    <property type="nucleotide sequence ID" value="XM_001416511.1"/>
</dbReference>
<dbReference type="STRING" id="436017.A4RTS5"/>
<dbReference type="Proteomes" id="UP000001568">
    <property type="component" value="Chromosome 3"/>
</dbReference>
<dbReference type="SUPFAM" id="SSF46565">
    <property type="entry name" value="Chaperone J-domain"/>
    <property type="match status" value="1"/>
</dbReference>
<feature type="compositionally biased region" description="Basic and acidic residues" evidence="1">
    <location>
        <begin position="329"/>
        <end position="340"/>
    </location>
</feature>
<accession>A4RTS5</accession>
<evidence type="ECO:0000313" key="2">
    <source>
        <dbReference type="EMBL" id="ABO94841.1"/>
    </source>
</evidence>
<dbReference type="OMA" id="LECWRVP"/>
<dbReference type="Gene3D" id="3.40.50.10190">
    <property type="entry name" value="BRCT domain"/>
    <property type="match status" value="1"/>
</dbReference>
<dbReference type="eggNOG" id="ENOG502S0BW">
    <property type="taxonomic scope" value="Eukaryota"/>
</dbReference>
<dbReference type="SUPFAM" id="SSF52113">
    <property type="entry name" value="BRCT domain"/>
    <property type="match status" value="1"/>
</dbReference>
<feature type="region of interest" description="Disordered" evidence="1">
    <location>
        <begin position="136"/>
        <end position="171"/>
    </location>
</feature>
<dbReference type="EMBL" id="CP000583">
    <property type="protein sequence ID" value="ABO94841.1"/>
    <property type="molecule type" value="Genomic_DNA"/>
</dbReference>
<organism evidence="2 3">
    <name type="scientific">Ostreococcus lucimarinus (strain CCE9901)</name>
    <dbReference type="NCBI Taxonomy" id="436017"/>
    <lineage>
        <taxon>Eukaryota</taxon>
        <taxon>Viridiplantae</taxon>
        <taxon>Chlorophyta</taxon>
        <taxon>Mamiellophyceae</taxon>
        <taxon>Mamiellales</taxon>
        <taxon>Bathycoccaceae</taxon>
        <taxon>Ostreococcus</taxon>
    </lineage>
</organism>
<protein>
    <recommendedName>
        <fullName evidence="4">BRCT domain-containing protein</fullName>
    </recommendedName>
</protein>
<feature type="region of interest" description="Disordered" evidence="1">
    <location>
        <begin position="312"/>
        <end position="342"/>
    </location>
</feature>
<evidence type="ECO:0000313" key="3">
    <source>
        <dbReference type="Proteomes" id="UP000001568"/>
    </source>
</evidence>
<evidence type="ECO:0008006" key="4">
    <source>
        <dbReference type="Google" id="ProtNLM"/>
    </source>
</evidence>
<evidence type="ECO:0000256" key="1">
    <source>
        <dbReference type="SAM" id="MobiDB-lite"/>
    </source>
</evidence>
<dbReference type="Gene3D" id="1.10.287.110">
    <property type="entry name" value="DnaJ domain"/>
    <property type="match status" value="1"/>
</dbReference>
<proteinExistence type="predicted"/>